<name>A0AAE8SZV9_9PEZI</name>
<keyword evidence="3" id="KW-1185">Reference proteome</keyword>
<gene>
    <name evidence="2" type="ORF">DNG_09939</name>
</gene>
<dbReference type="Proteomes" id="UP001187682">
    <property type="component" value="Unassembled WGS sequence"/>
</dbReference>
<feature type="region of interest" description="Disordered" evidence="1">
    <location>
        <begin position="1"/>
        <end position="63"/>
    </location>
</feature>
<protein>
    <submittedName>
        <fullName evidence="2">Uncharacterized protein</fullName>
    </submittedName>
</protein>
<proteinExistence type="predicted"/>
<accession>A0AAE8SZV9</accession>
<reference evidence="2" key="1">
    <citation type="submission" date="2018-03" db="EMBL/GenBank/DDBJ databases">
        <authorList>
            <person name="Guldener U."/>
        </authorList>
    </citation>
    <scope>NUCLEOTIDE SEQUENCE</scope>
</reference>
<dbReference type="EMBL" id="ONZQ02000019">
    <property type="protein sequence ID" value="SPO07245.1"/>
    <property type="molecule type" value="Genomic_DNA"/>
</dbReference>
<organism evidence="2 3">
    <name type="scientific">Cephalotrichum gorgonifer</name>
    <dbReference type="NCBI Taxonomy" id="2041049"/>
    <lineage>
        <taxon>Eukaryota</taxon>
        <taxon>Fungi</taxon>
        <taxon>Dikarya</taxon>
        <taxon>Ascomycota</taxon>
        <taxon>Pezizomycotina</taxon>
        <taxon>Sordariomycetes</taxon>
        <taxon>Hypocreomycetidae</taxon>
        <taxon>Microascales</taxon>
        <taxon>Microascaceae</taxon>
        <taxon>Cephalotrichum</taxon>
    </lineage>
</organism>
<dbReference type="AlphaFoldDB" id="A0AAE8SZV9"/>
<comment type="caution">
    <text evidence="2">The sequence shown here is derived from an EMBL/GenBank/DDBJ whole genome shotgun (WGS) entry which is preliminary data.</text>
</comment>
<feature type="compositionally biased region" description="Polar residues" evidence="1">
    <location>
        <begin position="28"/>
        <end position="42"/>
    </location>
</feature>
<feature type="compositionally biased region" description="Basic and acidic residues" evidence="1">
    <location>
        <begin position="18"/>
        <end position="27"/>
    </location>
</feature>
<sequence>MGLFGKKPSDSKGSPPPGDEKSDEKRMSSVSTSQNAVASGSNDPPPQYQPQHQPQAPPAEPSLAYAQSPGLAMQPLQPPPPGFQTRFACVSLNMSDRLRFLNFSPEDFQAAQEVVAASWPRGIRHVQEYGGAMEIKTRGNPWSADVWGAEDRDAAKRMLRRLLGMLYNRGWVLQASLDMSKKEFDKDTLIFRHQSPAPLPCDWLAVVFSRADRLRFIDPPPPDLAGAVLATFGHTVTKHEVVGGAFEVKFYGYPWAANGTDTVISRMMVLNLLSTMEGFGWTLYACVSQMASQDMREADVMYFQRRVDWVPGAPVLHR</sequence>
<evidence type="ECO:0000256" key="1">
    <source>
        <dbReference type="SAM" id="MobiDB-lite"/>
    </source>
</evidence>
<dbReference type="PANTHER" id="PTHR38696">
    <property type="entry name" value="MEDIATOR OF RNA POLYMERASE II TRANSCRIPTION SUBUNIT 13"/>
    <property type="match status" value="1"/>
</dbReference>
<evidence type="ECO:0000313" key="2">
    <source>
        <dbReference type="EMBL" id="SPO07245.1"/>
    </source>
</evidence>
<evidence type="ECO:0000313" key="3">
    <source>
        <dbReference type="Proteomes" id="UP001187682"/>
    </source>
</evidence>
<dbReference type="PANTHER" id="PTHR38696:SF1">
    <property type="entry name" value="MEDIATOR OF RNA POLYMERASE II TRANSCRIPTION SUBUNIT 13"/>
    <property type="match status" value="1"/>
</dbReference>